<dbReference type="AlphaFoldDB" id="A0A974BL23"/>
<gene>
    <name evidence="1" type="ORF">HZF24_13320</name>
</gene>
<sequence length="102" mass="11946">MFDNRENKDTEMAQIYDTLMSNMNIINTDSTLGITLLDLDFDETPELLVTRYSTDVGVNFGNVDNEVADVDIYRIEDNKLIYIDTLYNYHTVIYDRTIYEII</sequence>
<keyword evidence="2" id="KW-1185">Reference proteome</keyword>
<dbReference type="Proteomes" id="UP000611629">
    <property type="component" value="Unassembled WGS sequence"/>
</dbReference>
<comment type="caution">
    <text evidence="1">The sequence shown here is derived from an EMBL/GenBank/DDBJ whole genome shotgun (WGS) entry which is preliminary data.</text>
</comment>
<name>A0A974BL23_SEDHY</name>
<dbReference type="RefSeq" id="WP_179238827.1">
    <property type="nucleotide sequence ID" value="NZ_JACBNQ010000017.1"/>
</dbReference>
<dbReference type="EMBL" id="JACBNQ010000017">
    <property type="protein sequence ID" value="NYB75123.1"/>
    <property type="molecule type" value="Genomic_DNA"/>
</dbReference>
<reference evidence="1" key="1">
    <citation type="submission" date="2020-07" db="EMBL/GenBank/DDBJ databases">
        <title>Genomic analysis of a strain of Sedimentibacter Hydroxybenzoicus DSM7310.</title>
        <authorList>
            <person name="Ma S."/>
        </authorList>
    </citation>
    <scope>NUCLEOTIDE SEQUENCE</scope>
    <source>
        <strain evidence="1">DSM 7310</strain>
    </source>
</reference>
<proteinExistence type="predicted"/>
<evidence type="ECO:0000313" key="1">
    <source>
        <dbReference type="EMBL" id="NYB75123.1"/>
    </source>
</evidence>
<evidence type="ECO:0000313" key="2">
    <source>
        <dbReference type="Proteomes" id="UP000611629"/>
    </source>
</evidence>
<protein>
    <submittedName>
        <fullName evidence="1">Uncharacterized protein</fullName>
    </submittedName>
</protein>
<accession>A0A974BL23</accession>
<organism evidence="1 2">
    <name type="scientific">Sedimentibacter hydroxybenzoicus DSM 7310</name>
    <dbReference type="NCBI Taxonomy" id="1123245"/>
    <lineage>
        <taxon>Bacteria</taxon>
        <taxon>Bacillati</taxon>
        <taxon>Bacillota</taxon>
        <taxon>Tissierellia</taxon>
        <taxon>Sedimentibacter</taxon>
    </lineage>
</organism>